<sequence>MEIAFVTRMTEEERESFLAEVRVAVVAIPRNDLGPLTTPVWYWYEPGGNLWFETQPTSRKGQLMQIGTRISLCVQDERPPYTYVSVEGPIVEIAEDDRDLHEIPMAIRYMGKEDGPNYITGLPPSEWKRYIMHPERWLTMDGSKS</sequence>
<evidence type="ECO:0000313" key="1">
    <source>
        <dbReference type="EMBL" id="MCX2975218.1"/>
    </source>
</evidence>
<proteinExistence type="predicted"/>
<dbReference type="Proteomes" id="UP001143307">
    <property type="component" value="Unassembled WGS sequence"/>
</dbReference>
<name>A0ABT3SYZ7_9GAMM</name>
<gene>
    <name evidence="1" type="ORF">EYC87_16680</name>
</gene>
<dbReference type="Pfam" id="PF12900">
    <property type="entry name" value="Pyridox_ox_2"/>
    <property type="match status" value="1"/>
</dbReference>
<dbReference type="InterPro" id="IPR024747">
    <property type="entry name" value="Pyridox_Oxase-rel"/>
</dbReference>
<dbReference type="SUPFAM" id="SSF50475">
    <property type="entry name" value="FMN-binding split barrel"/>
    <property type="match status" value="1"/>
</dbReference>
<reference evidence="1" key="1">
    <citation type="submission" date="2019-02" db="EMBL/GenBank/DDBJ databases">
        <authorList>
            <person name="Li S.-H."/>
        </authorList>
    </citation>
    <scope>NUCLEOTIDE SEQUENCE</scope>
    <source>
        <strain evidence="1">IMCC8485</strain>
    </source>
</reference>
<accession>A0ABT3SYZ7</accession>
<organism evidence="1 2">
    <name type="scientific">Candidatus Seongchinamella marina</name>
    <dbReference type="NCBI Taxonomy" id="2518990"/>
    <lineage>
        <taxon>Bacteria</taxon>
        <taxon>Pseudomonadati</taxon>
        <taxon>Pseudomonadota</taxon>
        <taxon>Gammaproteobacteria</taxon>
        <taxon>Cellvibrionales</taxon>
        <taxon>Halieaceae</taxon>
        <taxon>Seongchinamella</taxon>
    </lineage>
</organism>
<evidence type="ECO:0000313" key="2">
    <source>
        <dbReference type="Proteomes" id="UP001143307"/>
    </source>
</evidence>
<dbReference type="Gene3D" id="2.30.110.10">
    <property type="entry name" value="Electron Transport, Fmn-binding Protein, Chain A"/>
    <property type="match status" value="1"/>
</dbReference>
<keyword evidence="2" id="KW-1185">Reference proteome</keyword>
<dbReference type="EMBL" id="SHNP01000006">
    <property type="protein sequence ID" value="MCX2975218.1"/>
    <property type="molecule type" value="Genomic_DNA"/>
</dbReference>
<comment type="caution">
    <text evidence="1">The sequence shown here is derived from an EMBL/GenBank/DDBJ whole genome shotgun (WGS) entry which is preliminary data.</text>
</comment>
<protein>
    <submittedName>
        <fullName evidence="1">Pyridoxamine 5'-phosphate oxidase</fullName>
    </submittedName>
</protein>
<dbReference type="InterPro" id="IPR012349">
    <property type="entry name" value="Split_barrel_FMN-bd"/>
</dbReference>